<feature type="region of interest" description="Disordered" evidence="1">
    <location>
        <begin position="107"/>
        <end position="194"/>
    </location>
</feature>
<dbReference type="EMBL" id="KN840530">
    <property type="protein sequence ID" value="KIP05903.1"/>
    <property type="molecule type" value="Genomic_DNA"/>
</dbReference>
<organism evidence="2 3">
    <name type="scientific">Phlebiopsis gigantea (strain 11061_1 CR5-6)</name>
    <name type="common">White-rot fungus</name>
    <name type="synonym">Peniophora gigantea</name>
    <dbReference type="NCBI Taxonomy" id="745531"/>
    <lineage>
        <taxon>Eukaryota</taxon>
        <taxon>Fungi</taxon>
        <taxon>Dikarya</taxon>
        <taxon>Basidiomycota</taxon>
        <taxon>Agaricomycotina</taxon>
        <taxon>Agaricomycetes</taxon>
        <taxon>Polyporales</taxon>
        <taxon>Phanerochaetaceae</taxon>
        <taxon>Phlebiopsis</taxon>
    </lineage>
</organism>
<evidence type="ECO:0000256" key="1">
    <source>
        <dbReference type="SAM" id="MobiDB-lite"/>
    </source>
</evidence>
<feature type="region of interest" description="Disordered" evidence="1">
    <location>
        <begin position="1"/>
        <end position="21"/>
    </location>
</feature>
<dbReference type="HOGENOM" id="CLU_1402912_0_0_1"/>
<sequence length="194" mass="20620">MPHARHGRRGRPPHSPERGLAGLEGGVVAQGLPAAAHAARAKESDALTSRHAAHHGVAAMIAPADVRHRPRAAAKTAHKRRWKTYHAVPVGCRRIASAADCTVQFRPPCSVGSNQSASTAISPTTRRRDGLQRPTHTRAGQGPRGQQVLPVVRVLSASTKALAEPRRRSNNARIGSRVAPHVIGPASHAKTQIH</sequence>
<name>A0A0C3PIR7_PHLG1</name>
<evidence type="ECO:0000313" key="3">
    <source>
        <dbReference type="Proteomes" id="UP000053257"/>
    </source>
</evidence>
<dbReference type="AlphaFoldDB" id="A0A0C3PIR7"/>
<feature type="compositionally biased region" description="Polar residues" evidence="1">
    <location>
        <begin position="111"/>
        <end position="124"/>
    </location>
</feature>
<evidence type="ECO:0000313" key="2">
    <source>
        <dbReference type="EMBL" id="KIP05903.1"/>
    </source>
</evidence>
<reference evidence="2 3" key="1">
    <citation type="journal article" date="2014" name="PLoS Genet.">
        <title>Analysis of the Phlebiopsis gigantea genome, transcriptome and secretome provides insight into its pioneer colonization strategies of wood.</title>
        <authorList>
            <person name="Hori C."/>
            <person name="Ishida T."/>
            <person name="Igarashi K."/>
            <person name="Samejima M."/>
            <person name="Suzuki H."/>
            <person name="Master E."/>
            <person name="Ferreira P."/>
            <person name="Ruiz-Duenas F.J."/>
            <person name="Held B."/>
            <person name="Canessa P."/>
            <person name="Larrondo L.F."/>
            <person name="Schmoll M."/>
            <person name="Druzhinina I.S."/>
            <person name="Kubicek C.P."/>
            <person name="Gaskell J.A."/>
            <person name="Kersten P."/>
            <person name="St John F."/>
            <person name="Glasner J."/>
            <person name="Sabat G."/>
            <person name="Splinter BonDurant S."/>
            <person name="Syed K."/>
            <person name="Yadav J."/>
            <person name="Mgbeahuruike A.C."/>
            <person name="Kovalchuk A."/>
            <person name="Asiegbu F.O."/>
            <person name="Lackner G."/>
            <person name="Hoffmeister D."/>
            <person name="Rencoret J."/>
            <person name="Gutierrez A."/>
            <person name="Sun H."/>
            <person name="Lindquist E."/>
            <person name="Barry K."/>
            <person name="Riley R."/>
            <person name="Grigoriev I.V."/>
            <person name="Henrissat B."/>
            <person name="Kues U."/>
            <person name="Berka R.M."/>
            <person name="Martinez A.T."/>
            <person name="Covert S.F."/>
            <person name="Blanchette R.A."/>
            <person name="Cullen D."/>
        </authorList>
    </citation>
    <scope>NUCLEOTIDE SEQUENCE [LARGE SCALE GENOMIC DNA]</scope>
    <source>
        <strain evidence="2 3">11061_1 CR5-6</strain>
    </source>
</reference>
<proteinExistence type="predicted"/>
<accession>A0A0C3PIR7</accession>
<gene>
    <name evidence="2" type="ORF">PHLGIDRAFT_119392</name>
</gene>
<feature type="compositionally biased region" description="Basic residues" evidence="1">
    <location>
        <begin position="1"/>
        <end position="12"/>
    </location>
</feature>
<protein>
    <submittedName>
        <fullName evidence="2">Uncharacterized protein</fullName>
    </submittedName>
</protein>
<keyword evidence="3" id="KW-1185">Reference proteome</keyword>
<dbReference type="Proteomes" id="UP000053257">
    <property type="component" value="Unassembled WGS sequence"/>
</dbReference>